<evidence type="ECO:0000313" key="3">
    <source>
        <dbReference type="Proteomes" id="UP000610594"/>
    </source>
</evidence>
<evidence type="ECO:0000313" key="2">
    <source>
        <dbReference type="EMBL" id="NHZ66088.1"/>
    </source>
</evidence>
<evidence type="ECO:0000256" key="1">
    <source>
        <dbReference type="SAM" id="SignalP"/>
    </source>
</evidence>
<name>A0ABX0N081_9BURK</name>
<feature type="chain" id="PRO_5046167750" evidence="1">
    <location>
        <begin position="22"/>
        <end position="170"/>
    </location>
</feature>
<accession>A0ABX0N081</accession>
<organism evidence="2 3">
    <name type="scientific">Massilia genomosp. 1</name>
    <dbReference type="NCBI Taxonomy" id="2609280"/>
    <lineage>
        <taxon>Bacteria</taxon>
        <taxon>Pseudomonadati</taxon>
        <taxon>Pseudomonadota</taxon>
        <taxon>Betaproteobacteria</taxon>
        <taxon>Burkholderiales</taxon>
        <taxon>Oxalobacteraceae</taxon>
        <taxon>Telluria group</taxon>
        <taxon>Massilia</taxon>
    </lineage>
</organism>
<dbReference type="Proteomes" id="UP000610594">
    <property type="component" value="Unassembled WGS sequence"/>
</dbReference>
<dbReference type="EMBL" id="WHJF01000113">
    <property type="protein sequence ID" value="NHZ66088.1"/>
    <property type="molecule type" value="Genomic_DNA"/>
</dbReference>
<protein>
    <submittedName>
        <fullName evidence="2">Uncharacterized protein</fullName>
    </submittedName>
</protein>
<comment type="caution">
    <text evidence="2">The sequence shown here is derived from an EMBL/GenBank/DDBJ whole genome shotgun (WGS) entry which is preliminary data.</text>
</comment>
<sequence length="170" mass="18863">MKLRLFFATFLATMISLPGSAATENIPVPMSIAKLRPSIRSLTVVTIAPLTSFRMQLTDELFREFGCRYSVQDPKEVSQVMDILARADIVEAPPFYLNGPDPRVGVYIHTSRGETHSLTFAAASPAPKPEYGTYDGITSILAKNDNFAAELRAWSKPRTPENRPCAEDRK</sequence>
<dbReference type="RefSeq" id="WP_167240001.1">
    <property type="nucleotide sequence ID" value="NZ_WHJF01000113.1"/>
</dbReference>
<proteinExistence type="predicted"/>
<gene>
    <name evidence="2" type="ORF">F1735_27985</name>
</gene>
<reference evidence="2 3" key="1">
    <citation type="submission" date="2019-10" db="EMBL/GenBank/DDBJ databases">
        <title>Taxonomy of Antarctic Massilia spp.: description of Massilia rubra sp. nov., Massilia aquatica sp. nov., Massilia mucilaginosa sp. nov., Massilia frigida sp. nov. isolated from streams, lakes and regoliths.</title>
        <authorList>
            <person name="Holochova P."/>
            <person name="Sedlacek I."/>
            <person name="Kralova S."/>
            <person name="Maslanova I."/>
            <person name="Busse H.-J."/>
            <person name="Stankova E."/>
            <person name="Vrbovska V."/>
            <person name="Kovarovic V."/>
            <person name="Bartak M."/>
            <person name="Svec P."/>
            <person name="Pantucek R."/>
        </authorList>
    </citation>
    <scope>NUCLEOTIDE SEQUENCE [LARGE SCALE GENOMIC DNA]</scope>
    <source>
        <strain evidence="2 3">CCM 8694</strain>
    </source>
</reference>
<feature type="signal peptide" evidence="1">
    <location>
        <begin position="1"/>
        <end position="21"/>
    </location>
</feature>
<keyword evidence="3" id="KW-1185">Reference proteome</keyword>
<keyword evidence="1" id="KW-0732">Signal</keyword>